<sequence>MRREIQYYLTSAPEIKRYIRMNPEWYIKLSRYPNEYPRLVKEANEYYGRTFSKRMDKFNERVSFLSMLMDMAMSMQDNNQESDMSANEDK</sequence>
<reference evidence="2" key="1">
    <citation type="journal article" date="2019" name="Int. J. Syst. Evol. Microbiol.">
        <title>The Global Catalogue of Microorganisms (GCM) 10K type strain sequencing project: providing services to taxonomists for standard genome sequencing and annotation.</title>
        <authorList>
            <consortium name="The Broad Institute Genomics Platform"/>
            <consortium name="The Broad Institute Genome Sequencing Center for Infectious Disease"/>
            <person name="Wu L."/>
            <person name="Ma J."/>
        </authorList>
    </citation>
    <scope>NUCLEOTIDE SEQUENCE [LARGE SCALE GENOMIC DNA]</scope>
    <source>
        <strain evidence="2">TISTR 2241</strain>
    </source>
</reference>
<dbReference type="InterPro" id="IPR025613">
    <property type="entry name" value="YlbE"/>
</dbReference>
<proteinExistence type="predicted"/>
<comment type="caution">
    <text evidence="1">The sequence shown here is derived from an EMBL/GenBank/DDBJ whole genome shotgun (WGS) entry which is preliminary data.</text>
</comment>
<evidence type="ECO:0000313" key="1">
    <source>
        <dbReference type="EMBL" id="MFD2616988.1"/>
    </source>
</evidence>
<dbReference type="Pfam" id="PF14003">
    <property type="entry name" value="YlbE"/>
    <property type="match status" value="1"/>
</dbReference>
<accession>A0ABW5PQ42</accession>
<protein>
    <submittedName>
        <fullName evidence="1">YlbE-like family protein</fullName>
    </submittedName>
</protein>
<dbReference type="EMBL" id="JBHUMR010000008">
    <property type="protein sequence ID" value="MFD2616988.1"/>
    <property type="molecule type" value="Genomic_DNA"/>
</dbReference>
<evidence type="ECO:0000313" key="2">
    <source>
        <dbReference type="Proteomes" id="UP001597458"/>
    </source>
</evidence>
<dbReference type="Proteomes" id="UP001597458">
    <property type="component" value="Unassembled WGS sequence"/>
</dbReference>
<dbReference type="RefSeq" id="WP_141189179.1">
    <property type="nucleotide sequence ID" value="NZ_JBHUMR010000008.1"/>
</dbReference>
<organism evidence="1 2">
    <name type="scientific">Terrilactibacillus laevilacticus</name>
    <dbReference type="NCBI Taxonomy" id="1380157"/>
    <lineage>
        <taxon>Bacteria</taxon>
        <taxon>Bacillati</taxon>
        <taxon>Bacillota</taxon>
        <taxon>Bacilli</taxon>
        <taxon>Bacillales</taxon>
        <taxon>Bacillaceae</taxon>
        <taxon>Terrilactibacillus</taxon>
    </lineage>
</organism>
<name>A0ABW5PQ42_9BACI</name>
<keyword evidence="2" id="KW-1185">Reference proteome</keyword>
<gene>
    <name evidence="1" type="ORF">ACFSTF_06635</name>
</gene>